<dbReference type="EMBL" id="CM037617">
    <property type="protein sequence ID" value="KAH8005905.1"/>
    <property type="molecule type" value="Genomic_DNA"/>
</dbReference>
<proteinExistence type="predicted"/>
<name>A0ACB8FLW6_9SAUR</name>
<evidence type="ECO:0000313" key="2">
    <source>
        <dbReference type="Proteomes" id="UP000827872"/>
    </source>
</evidence>
<protein>
    <submittedName>
        <fullName evidence="1">Uncharacterized protein</fullName>
    </submittedName>
</protein>
<comment type="caution">
    <text evidence="1">The sequence shown here is derived from an EMBL/GenBank/DDBJ whole genome shotgun (WGS) entry which is preliminary data.</text>
</comment>
<gene>
    <name evidence="1" type="ORF">K3G42_031452</name>
</gene>
<evidence type="ECO:0000313" key="1">
    <source>
        <dbReference type="EMBL" id="KAH8005905.1"/>
    </source>
</evidence>
<accession>A0ACB8FLW6</accession>
<sequence>MAPSRKRLQGGGSASGQGGAAARLSVSSVREAGNGGREGAAQDGGARDHPAGAPHSRRRPGARDPPLRPPARPPAGKRGRGRQSVGS</sequence>
<keyword evidence="2" id="KW-1185">Reference proteome</keyword>
<reference evidence="1" key="1">
    <citation type="submission" date="2021-08" db="EMBL/GenBank/DDBJ databases">
        <title>The first chromosome-level gecko genome reveals the dynamic sex chromosomes of Neotropical dwarf geckos (Sphaerodactylidae: Sphaerodactylus).</title>
        <authorList>
            <person name="Pinto B.J."/>
            <person name="Keating S.E."/>
            <person name="Gamble T."/>
        </authorList>
    </citation>
    <scope>NUCLEOTIDE SEQUENCE</scope>
    <source>
        <strain evidence="1">TG3544</strain>
    </source>
</reference>
<dbReference type="Proteomes" id="UP000827872">
    <property type="component" value="Linkage Group LG04"/>
</dbReference>
<organism evidence="1 2">
    <name type="scientific">Sphaerodactylus townsendi</name>
    <dbReference type="NCBI Taxonomy" id="933632"/>
    <lineage>
        <taxon>Eukaryota</taxon>
        <taxon>Metazoa</taxon>
        <taxon>Chordata</taxon>
        <taxon>Craniata</taxon>
        <taxon>Vertebrata</taxon>
        <taxon>Euteleostomi</taxon>
        <taxon>Lepidosauria</taxon>
        <taxon>Squamata</taxon>
        <taxon>Bifurcata</taxon>
        <taxon>Gekkota</taxon>
        <taxon>Sphaerodactylidae</taxon>
        <taxon>Sphaerodactylus</taxon>
    </lineage>
</organism>